<name>A0A6J7XWI5_9CAUD</name>
<organism evidence="1">
    <name type="scientific">uncultured Caudovirales phage</name>
    <dbReference type="NCBI Taxonomy" id="2100421"/>
    <lineage>
        <taxon>Viruses</taxon>
        <taxon>Duplodnaviria</taxon>
        <taxon>Heunggongvirae</taxon>
        <taxon>Uroviricota</taxon>
        <taxon>Caudoviricetes</taxon>
        <taxon>Peduoviridae</taxon>
        <taxon>Maltschvirus</taxon>
        <taxon>Maltschvirus maltsch</taxon>
    </lineage>
</organism>
<evidence type="ECO:0000313" key="1">
    <source>
        <dbReference type="EMBL" id="CAB5238746.1"/>
    </source>
</evidence>
<reference evidence="1" key="1">
    <citation type="submission" date="2020-05" db="EMBL/GenBank/DDBJ databases">
        <authorList>
            <person name="Chiriac C."/>
            <person name="Salcher M."/>
            <person name="Ghai R."/>
            <person name="Kavagutti S V."/>
        </authorList>
    </citation>
    <scope>NUCLEOTIDE SEQUENCE</scope>
</reference>
<sequence>MATVQAALKDLSDALRKNGFGVPVIRFDTWADGMAIVLGAGYDSATPHVRDDGTHVIYTSGVVIEFPARVSIKLNRDVA</sequence>
<accession>A0A6J7XWI5</accession>
<gene>
    <name evidence="1" type="ORF">UFOVP375_28</name>
</gene>
<dbReference type="EMBL" id="LR798464">
    <property type="protein sequence ID" value="CAB5238746.1"/>
    <property type="molecule type" value="Genomic_DNA"/>
</dbReference>
<proteinExistence type="predicted"/>
<protein>
    <submittedName>
        <fullName evidence="1">Uncharacterized protein</fullName>
    </submittedName>
</protein>